<keyword evidence="3" id="KW-1185">Reference proteome</keyword>
<feature type="transmembrane region" description="Helical" evidence="1">
    <location>
        <begin position="7"/>
        <end position="26"/>
    </location>
</feature>
<keyword evidence="1" id="KW-0472">Membrane</keyword>
<dbReference type="Pfam" id="PF08592">
    <property type="entry name" value="Anthrone_oxy"/>
    <property type="match status" value="1"/>
</dbReference>
<evidence type="ECO:0000256" key="1">
    <source>
        <dbReference type="SAM" id="Phobius"/>
    </source>
</evidence>
<organism evidence="2 3">
    <name type="scientific">Nocardia mangyaensis</name>
    <dbReference type="NCBI Taxonomy" id="2213200"/>
    <lineage>
        <taxon>Bacteria</taxon>
        <taxon>Bacillati</taxon>
        <taxon>Actinomycetota</taxon>
        <taxon>Actinomycetes</taxon>
        <taxon>Mycobacteriales</taxon>
        <taxon>Nocardiaceae</taxon>
        <taxon>Nocardia</taxon>
    </lineage>
</organism>
<feature type="transmembrane region" description="Helical" evidence="1">
    <location>
        <begin position="57"/>
        <end position="77"/>
    </location>
</feature>
<name>A0A1J0W1R8_9NOCA</name>
<proteinExistence type="predicted"/>
<evidence type="ECO:0008006" key="4">
    <source>
        <dbReference type="Google" id="ProtNLM"/>
    </source>
</evidence>
<protein>
    <recommendedName>
        <fullName evidence="4">DUF1772 domain-containing protein</fullName>
    </recommendedName>
</protein>
<feature type="transmembrane region" description="Helical" evidence="1">
    <location>
        <begin position="84"/>
        <end position="105"/>
    </location>
</feature>
<evidence type="ECO:0000313" key="2">
    <source>
        <dbReference type="EMBL" id="APE38275.1"/>
    </source>
</evidence>
<sequence>MVLTRTWLLGTATVTTGLMAGFFYTYSCSVMLGLDLVGDRAFIDTMQSINATVRNPWFGISFFGALLLTAASVLVLLHRSVRSVFPWAVAGFVLYLIAFGITMGISVPLNEELAAAGDPDAVTDPAAVRAAYEGDWNTWNLNRTLAAIAAFACMIRALIVHSRASATPDAHRDAAV</sequence>
<evidence type="ECO:0000313" key="3">
    <source>
        <dbReference type="Proteomes" id="UP000183810"/>
    </source>
</evidence>
<feature type="transmembrane region" description="Helical" evidence="1">
    <location>
        <begin position="141"/>
        <end position="159"/>
    </location>
</feature>
<keyword evidence="1" id="KW-0812">Transmembrane</keyword>
<dbReference type="Proteomes" id="UP000183810">
    <property type="component" value="Chromosome"/>
</dbReference>
<keyword evidence="1" id="KW-1133">Transmembrane helix</keyword>
<dbReference type="OrthoDB" id="428263at2"/>
<dbReference type="AlphaFoldDB" id="A0A1J0W1R8"/>
<dbReference type="EMBL" id="CP018082">
    <property type="protein sequence ID" value="APE38275.1"/>
    <property type="molecule type" value="Genomic_DNA"/>
</dbReference>
<dbReference type="InterPro" id="IPR013901">
    <property type="entry name" value="Anthrone_oxy"/>
</dbReference>
<accession>A0A1J0W1R8</accession>
<dbReference type="RefSeq" id="WP_071931440.1">
    <property type="nucleotide sequence ID" value="NZ_CP018082.1"/>
</dbReference>
<gene>
    <name evidence="2" type="ORF">BOX37_12540</name>
</gene>
<dbReference type="KEGG" id="nsl:BOX37_12540"/>
<reference evidence="2" key="1">
    <citation type="submission" date="2016-11" db="EMBL/GenBank/DDBJ databases">
        <authorList>
            <person name="Jaros S."/>
            <person name="Januszkiewicz K."/>
            <person name="Wedrychowicz H."/>
        </authorList>
    </citation>
    <scope>NUCLEOTIDE SEQUENCE [LARGE SCALE GENOMIC DNA]</scope>
    <source>
        <strain evidence="2">Y48</strain>
    </source>
</reference>